<keyword evidence="1" id="KW-1133">Transmembrane helix</keyword>
<gene>
    <name evidence="2" type="ORF">METZ01_LOCUS6693</name>
</gene>
<feature type="transmembrane region" description="Helical" evidence="1">
    <location>
        <begin position="7"/>
        <end position="27"/>
    </location>
</feature>
<organism evidence="2">
    <name type="scientific">marine metagenome</name>
    <dbReference type="NCBI Taxonomy" id="408172"/>
    <lineage>
        <taxon>unclassified sequences</taxon>
        <taxon>metagenomes</taxon>
        <taxon>ecological metagenomes</taxon>
    </lineage>
</organism>
<dbReference type="EMBL" id="UINC01000353">
    <property type="protein sequence ID" value="SUZ53839.1"/>
    <property type="molecule type" value="Genomic_DNA"/>
</dbReference>
<proteinExistence type="predicted"/>
<evidence type="ECO:0008006" key="3">
    <source>
        <dbReference type="Google" id="ProtNLM"/>
    </source>
</evidence>
<name>A0A381NHH0_9ZZZZ</name>
<protein>
    <recommendedName>
        <fullName evidence="3">Cupin 2 conserved barrel domain-containing protein</fullName>
    </recommendedName>
</protein>
<reference evidence="2" key="1">
    <citation type="submission" date="2018-05" db="EMBL/GenBank/DDBJ databases">
        <authorList>
            <person name="Lanie J.A."/>
            <person name="Ng W.-L."/>
            <person name="Kazmierczak K.M."/>
            <person name="Andrzejewski T.M."/>
            <person name="Davidsen T.M."/>
            <person name="Wayne K.J."/>
            <person name="Tettelin H."/>
            <person name="Glass J.I."/>
            <person name="Rusch D."/>
            <person name="Podicherti R."/>
            <person name="Tsui H.-C.T."/>
            <person name="Winkler M.E."/>
        </authorList>
    </citation>
    <scope>NUCLEOTIDE SEQUENCE</scope>
</reference>
<evidence type="ECO:0000313" key="2">
    <source>
        <dbReference type="EMBL" id="SUZ53839.1"/>
    </source>
</evidence>
<accession>A0A381NHH0</accession>
<dbReference type="AlphaFoldDB" id="A0A381NHH0"/>
<keyword evidence="1" id="KW-0472">Membrane</keyword>
<evidence type="ECO:0000256" key="1">
    <source>
        <dbReference type="SAM" id="Phobius"/>
    </source>
</evidence>
<sequence length="158" mass="17255">MTSGHKIATAVVAFGWIPTLAIVGLHWTTDTHAAAQERTPIKVTRIYTGSDGTTHAEEYEVPLGMQRGATELSETVDVTSLQFRRTSSDYFIDWHTAPRKQYVITLSGTSEVEIGDGTKIQLHPGHILLAEDVTGQGHISRAVGSDDRISLFIPLAEQ</sequence>
<keyword evidence="1" id="KW-0812">Transmembrane</keyword>